<dbReference type="PANTHER" id="PTHR43637">
    <property type="entry name" value="UPF0273 PROTEIN TM_0370"/>
    <property type="match status" value="1"/>
</dbReference>
<dbReference type="InterPro" id="IPR022420">
    <property type="entry name" value="Circ_KaiC_arc"/>
</dbReference>
<dbReference type="Gene3D" id="3.40.50.300">
    <property type="entry name" value="P-loop containing nucleotide triphosphate hydrolases"/>
    <property type="match status" value="1"/>
</dbReference>
<protein>
    <submittedName>
        <fullName evidence="5">KaiC domain-containing protein</fullName>
    </submittedName>
</protein>
<feature type="domain" description="KaiC" evidence="4">
    <location>
        <begin position="97"/>
        <end position="325"/>
    </location>
</feature>
<dbReference type="SUPFAM" id="SSF52540">
    <property type="entry name" value="P-loop containing nucleoside triphosphate hydrolases"/>
    <property type="match status" value="1"/>
</dbReference>
<dbReference type="PRINTS" id="PR01874">
    <property type="entry name" value="DNAREPAIRADA"/>
</dbReference>
<feature type="compositionally biased region" description="Acidic residues" evidence="3">
    <location>
        <begin position="1"/>
        <end position="14"/>
    </location>
</feature>
<evidence type="ECO:0000313" key="6">
    <source>
        <dbReference type="Proteomes" id="UP001139494"/>
    </source>
</evidence>
<dbReference type="NCBIfam" id="TIGR03880">
    <property type="entry name" value="KaiC_arch_3"/>
    <property type="match status" value="1"/>
</dbReference>
<name>A0A9R1D533_9EURY</name>
<evidence type="ECO:0000256" key="1">
    <source>
        <dbReference type="ARBA" id="ARBA00022741"/>
    </source>
</evidence>
<keyword evidence="1" id="KW-0547">Nucleotide-binding</keyword>
<evidence type="ECO:0000256" key="3">
    <source>
        <dbReference type="SAM" id="MobiDB-lite"/>
    </source>
</evidence>
<organism evidence="5 6">
    <name type="scientific">Natronomonas aquatica</name>
    <dbReference type="NCBI Taxonomy" id="2841590"/>
    <lineage>
        <taxon>Archaea</taxon>
        <taxon>Methanobacteriati</taxon>
        <taxon>Methanobacteriota</taxon>
        <taxon>Stenosarchaea group</taxon>
        <taxon>Halobacteria</taxon>
        <taxon>Halobacteriales</taxon>
        <taxon>Natronomonadaceae</taxon>
        <taxon>Natronomonas</taxon>
    </lineage>
</organism>
<dbReference type="PROSITE" id="PS51146">
    <property type="entry name" value="KAIC"/>
    <property type="match status" value="1"/>
</dbReference>
<evidence type="ECO:0000259" key="4">
    <source>
        <dbReference type="PROSITE" id="PS51146"/>
    </source>
</evidence>
<evidence type="ECO:0000313" key="5">
    <source>
        <dbReference type="EMBL" id="MCQ4333974.1"/>
    </source>
</evidence>
<comment type="caution">
    <text evidence="5">The sequence shown here is derived from an EMBL/GenBank/DDBJ whole genome shotgun (WGS) entry which is preliminary data.</text>
</comment>
<dbReference type="CDD" id="cd01124">
    <property type="entry name" value="KaiC-like"/>
    <property type="match status" value="1"/>
</dbReference>
<reference evidence="5" key="1">
    <citation type="journal article" date="2023" name="Front. Microbiol.">
        <title>Genomic-based phylogenetic and metabolic analyses of the genus Natronomonas, and description of Natronomonas aquatica sp. nov.</title>
        <authorList>
            <person name="Garcia-Roldan A."/>
            <person name="Duran-Viseras A."/>
            <person name="de la Haba R.R."/>
            <person name="Corral P."/>
            <person name="Sanchez-Porro C."/>
            <person name="Ventosa A."/>
        </authorList>
    </citation>
    <scope>NUCLEOTIDE SEQUENCE</scope>
    <source>
        <strain evidence="5">F2-12</strain>
    </source>
</reference>
<dbReference type="RefSeq" id="WP_256030001.1">
    <property type="nucleotide sequence ID" value="NZ_JAHLKM010000015.1"/>
</dbReference>
<accession>A0A9R1D533</accession>
<keyword evidence="2" id="KW-0067">ATP-binding</keyword>
<gene>
    <name evidence="5" type="ORF">KM295_10860</name>
</gene>
<dbReference type="AlphaFoldDB" id="A0A9R1D533"/>
<sequence>MSDDDWFESGDDGDPEKRPDDADAGDDDWFESGDGKPDEQPVDTDAGGEPSTEDFEAAFDAGSGDEPSMEDFEAALDADAGGEGGPDFDEDFDSDIPRLDLGIRGLDEMIQGGVPERSLMVVMGSAGTGKTTFGLQFLNRGLREDEHAVYITLEESQDAVRQAAVEKGWPFDEYIDDDRLAIVDLDPIEMANSLTSIRGDLPRLIEDFDADRLVLDSVSLLEMMYNDPAKRRTEVFDFTKSLKRAGVTTMVTSEASDTNTYTSKHGIIEYLTDAVFVLQYVRTEFQETRLAVEIQKIRNANHSRETKPYEITGEGISVYRQANIF</sequence>
<proteinExistence type="predicted"/>
<dbReference type="InterPro" id="IPR014774">
    <property type="entry name" value="KaiC-like_dom"/>
</dbReference>
<dbReference type="Proteomes" id="UP001139494">
    <property type="component" value="Unassembled WGS sequence"/>
</dbReference>
<keyword evidence="6" id="KW-1185">Reference proteome</keyword>
<dbReference type="InterPro" id="IPR010624">
    <property type="entry name" value="KaiC_dom"/>
</dbReference>
<dbReference type="PANTHER" id="PTHR43637:SF1">
    <property type="entry name" value="UPF0273 PROTEIN TM_0370"/>
    <property type="match status" value="1"/>
</dbReference>
<feature type="region of interest" description="Disordered" evidence="3">
    <location>
        <begin position="1"/>
        <end position="69"/>
    </location>
</feature>
<dbReference type="Pfam" id="PF06745">
    <property type="entry name" value="ATPase"/>
    <property type="match status" value="1"/>
</dbReference>
<dbReference type="EMBL" id="JAHLKM010000015">
    <property type="protein sequence ID" value="MCQ4333974.1"/>
    <property type="molecule type" value="Genomic_DNA"/>
</dbReference>
<dbReference type="GO" id="GO:0005524">
    <property type="term" value="F:ATP binding"/>
    <property type="evidence" value="ECO:0007669"/>
    <property type="project" value="UniProtKB-KW"/>
</dbReference>
<feature type="compositionally biased region" description="Acidic residues" evidence="3">
    <location>
        <begin position="22"/>
        <end position="31"/>
    </location>
</feature>
<evidence type="ECO:0000256" key="2">
    <source>
        <dbReference type="ARBA" id="ARBA00022840"/>
    </source>
</evidence>
<dbReference type="InterPro" id="IPR027417">
    <property type="entry name" value="P-loop_NTPase"/>
</dbReference>